<dbReference type="InterPro" id="IPR006311">
    <property type="entry name" value="TAT_signal"/>
</dbReference>
<dbReference type="Pfam" id="PF07586">
    <property type="entry name" value="HXXSHH"/>
    <property type="match status" value="1"/>
</dbReference>
<dbReference type="PROSITE" id="PS51318">
    <property type="entry name" value="TAT"/>
    <property type="match status" value="1"/>
</dbReference>
<evidence type="ECO:0000313" key="1">
    <source>
        <dbReference type="EMBL" id="QOV87389.1"/>
    </source>
</evidence>
<protein>
    <submittedName>
        <fullName evidence="1">DUF1552 domain-containing protein</fullName>
    </submittedName>
</protein>
<reference evidence="1 2" key="1">
    <citation type="submission" date="2020-10" db="EMBL/GenBank/DDBJ databases">
        <title>Wide distribution of Phycisphaera-like planctomycetes from WD2101 soil group in peatlands and genome analysis of the first cultivated representative.</title>
        <authorList>
            <person name="Dedysh S.N."/>
            <person name="Beletsky A.V."/>
            <person name="Ivanova A."/>
            <person name="Kulichevskaya I.S."/>
            <person name="Suzina N.E."/>
            <person name="Philippov D.A."/>
            <person name="Rakitin A.L."/>
            <person name="Mardanov A.V."/>
            <person name="Ravin N.V."/>
        </authorList>
    </citation>
    <scope>NUCLEOTIDE SEQUENCE [LARGE SCALE GENOMIC DNA]</scope>
    <source>
        <strain evidence="1 2">M1803</strain>
    </source>
</reference>
<dbReference type="KEGG" id="hbs:IPV69_13925"/>
<evidence type="ECO:0000313" key="2">
    <source>
        <dbReference type="Proteomes" id="UP000593765"/>
    </source>
</evidence>
<organism evidence="1 2">
    <name type="scientific">Humisphaera borealis</name>
    <dbReference type="NCBI Taxonomy" id="2807512"/>
    <lineage>
        <taxon>Bacteria</taxon>
        <taxon>Pseudomonadati</taxon>
        <taxon>Planctomycetota</taxon>
        <taxon>Phycisphaerae</taxon>
        <taxon>Tepidisphaerales</taxon>
        <taxon>Tepidisphaeraceae</taxon>
        <taxon>Humisphaera</taxon>
    </lineage>
</organism>
<dbReference type="EMBL" id="CP063458">
    <property type="protein sequence ID" value="QOV87389.1"/>
    <property type="molecule type" value="Genomic_DNA"/>
</dbReference>
<name>A0A7M2WPQ6_9BACT</name>
<dbReference type="AlphaFoldDB" id="A0A7M2WPQ6"/>
<dbReference type="RefSeq" id="WP_206290289.1">
    <property type="nucleotide sequence ID" value="NZ_CP063458.1"/>
</dbReference>
<gene>
    <name evidence="1" type="ORF">IPV69_13925</name>
</gene>
<keyword evidence="2" id="KW-1185">Reference proteome</keyword>
<sequence length="464" mass="51307">MKSRRDFLRSTILGAGALSLTPCLKSFAGEAATSGFPKRFVFIRKSNGERPNEVALPTLSAKDKSSEEKKLPFEVDLRDHELPLYLRALEKHKSNMCILQGLSCMMSENGHYSFSSVMGAYKSNRNSLSGIKRATIDFELAKLFPSPFGHVELSLTGDYSTFRTGIVSGYSASAAHQRNYCYADPQTAFNELFRSVTNPGAVESDNAMLKFLESEESFKAGILQGYEKLKLSNHIDSIEAIQARNQKLSKMAGSIARHIPQIGKIHADGGPNASYPEKQEAMTEILIAALITGLTNVVTYTIDELSTPVRGLPGNESDRISIHAIGHNESYSGVPADKIRENIRIGHIQQVARIVERLKATPEGNGTLFDNTMIMYFPEGGETHHGWGFEAPFVIMAGNNCKLDMAGRYIRLPYHGTEGHKTIGNWYTTLLNAHGNPIKHYGDFDLEMSRKKLDQAGPIKRFLA</sequence>
<accession>A0A7M2WPQ6</accession>
<dbReference type="Proteomes" id="UP000593765">
    <property type="component" value="Chromosome"/>
</dbReference>
<dbReference type="InterPro" id="IPR011447">
    <property type="entry name" value="DUF1552"/>
</dbReference>
<proteinExistence type="predicted"/>